<name>A0ACB7VMZ5_DIOAL</name>
<accession>A0ACB7VMZ5</accession>
<proteinExistence type="predicted"/>
<dbReference type="Proteomes" id="UP000827976">
    <property type="component" value="Chromosome 8"/>
</dbReference>
<dbReference type="EMBL" id="CM037018">
    <property type="protein sequence ID" value="KAH7675425.1"/>
    <property type="molecule type" value="Genomic_DNA"/>
</dbReference>
<evidence type="ECO:0000313" key="1">
    <source>
        <dbReference type="EMBL" id="KAH7675425.1"/>
    </source>
</evidence>
<reference evidence="2" key="1">
    <citation type="journal article" date="2022" name="Nat. Commun.">
        <title>Chromosome evolution and the genetic basis of agronomically important traits in greater yam.</title>
        <authorList>
            <person name="Bredeson J.V."/>
            <person name="Lyons J.B."/>
            <person name="Oniyinde I.O."/>
            <person name="Okereke N.R."/>
            <person name="Kolade O."/>
            <person name="Nnabue I."/>
            <person name="Nwadili C.O."/>
            <person name="Hribova E."/>
            <person name="Parker M."/>
            <person name="Nwogha J."/>
            <person name="Shu S."/>
            <person name="Carlson J."/>
            <person name="Kariba R."/>
            <person name="Muthemba S."/>
            <person name="Knop K."/>
            <person name="Barton G.J."/>
            <person name="Sherwood A.V."/>
            <person name="Lopez-Montes A."/>
            <person name="Asiedu R."/>
            <person name="Jamnadass R."/>
            <person name="Muchugi A."/>
            <person name="Goodstein D."/>
            <person name="Egesi C.N."/>
            <person name="Featherston J."/>
            <person name="Asfaw A."/>
            <person name="Simpson G.G."/>
            <person name="Dolezel J."/>
            <person name="Hendre P.S."/>
            <person name="Van Deynze A."/>
            <person name="Kumar P.L."/>
            <person name="Obidiegwu J.E."/>
            <person name="Bhattacharjee R."/>
            <person name="Rokhsar D.S."/>
        </authorList>
    </citation>
    <scope>NUCLEOTIDE SEQUENCE [LARGE SCALE GENOMIC DNA]</scope>
    <source>
        <strain evidence="2">cv. TDa95/00328</strain>
    </source>
</reference>
<evidence type="ECO:0000313" key="2">
    <source>
        <dbReference type="Proteomes" id="UP000827976"/>
    </source>
</evidence>
<comment type="caution">
    <text evidence="1">The sequence shown here is derived from an EMBL/GenBank/DDBJ whole genome shotgun (WGS) entry which is preliminary data.</text>
</comment>
<gene>
    <name evidence="1" type="ORF">IHE45_08G133200</name>
</gene>
<keyword evidence="2" id="KW-1185">Reference proteome</keyword>
<organism evidence="1 2">
    <name type="scientific">Dioscorea alata</name>
    <name type="common">Purple yam</name>
    <dbReference type="NCBI Taxonomy" id="55571"/>
    <lineage>
        <taxon>Eukaryota</taxon>
        <taxon>Viridiplantae</taxon>
        <taxon>Streptophyta</taxon>
        <taxon>Embryophyta</taxon>
        <taxon>Tracheophyta</taxon>
        <taxon>Spermatophyta</taxon>
        <taxon>Magnoliopsida</taxon>
        <taxon>Liliopsida</taxon>
        <taxon>Dioscoreales</taxon>
        <taxon>Dioscoreaceae</taxon>
        <taxon>Dioscorea</taxon>
    </lineage>
</organism>
<protein>
    <submittedName>
        <fullName evidence="1">Uncharacterized protein</fullName>
    </submittedName>
</protein>
<sequence>MSTECEPKKRRYDLSMSRRTRKPFSCTAKETELQKSSDGENRVSLKELMNEGNEGGKAKENATFELKKNMSIVVRQGEVGEGGKMSGIMSRYTKILSHLIKAKRETKKRANVKLFLQ</sequence>